<gene>
    <name evidence="1" type="ORF">GQ43DRAFT_463339</name>
</gene>
<protein>
    <recommendedName>
        <fullName evidence="3">SIMPL domain-containing protein</fullName>
    </recommendedName>
</protein>
<dbReference type="AlphaFoldDB" id="A0A9P4JKR8"/>
<proteinExistence type="predicted"/>
<dbReference type="Gene3D" id="3.30.70.2970">
    <property type="entry name" value="Protein of unknown function (DUF541), domain 2"/>
    <property type="match status" value="1"/>
</dbReference>
<dbReference type="EMBL" id="ML993985">
    <property type="protein sequence ID" value="KAF2201226.1"/>
    <property type="molecule type" value="Genomic_DNA"/>
</dbReference>
<dbReference type="Gene3D" id="3.30.110.170">
    <property type="entry name" value="Protein of unknown function (DUF541), domain 1"/>
    <property type="match status" value="1"/>
</dbReference>
<sequence>MSQLEISVRGTGSTIRPAERALLSLTAASPEVTTPAEASAVVTATANTIRDVILPLCSKDENTGCTSADAAIVHYSMSTMDTSKYAPPCIREQDGSTSTAGGPLYSARVAFTIKFQDFAALNTIATQFSAMDHVRISDITWSLTDITLEAIKGGARKKAAIEAIQKARDHAEVFAGIEAEEELKKRVRPVTVSEERYYAQSTRPHLHVGKGQRGRRAVREELQFEPEDVKMEVVVNAKFVVDL</sequence>
<reference evidence="1" key="1">
    <citation type="journal article" date="2020" name="Stud. Mycol.">
        <title>101 Dothideomycetes genomes: a test case for predicting lifestyles and emergence of pathogens.</title>
        <authorList>
            <person name="Haridas S."/>
            <person name="Albert R."/>
            <person name="Binder M."/>
            <person name="Bloem J."/>
            <person name="Labutti K."/>
            <person name="Salamov A."/>
            <person name="Andreopoulos B."/>
            <person name="Baker S."/>
            <person name="Barry K."/>
            <person name="Bills G."/>
            <person name="Bluhm B."/>
            <person name="Cannon C."/>
            <person name="Castanera R."/>
            <person name="Culley D."/>
            <person name="Daum C."/>
            <person name="Ezra D."/>
            <person name="Gonzalez J."/>
            <person name="Henrissat B."/>
            <person name="Kuo A."/>
            <person name="Liang C."/>
            <person name="Lipzen A."/>
            <person name="Lutzoni F."/>
            <person name="Magnuson J."/>
            <person name="Mondo S."/>
            <person name="Nolan M."/>
            <person name="Ohm R."/>
            <person name="Pangilinan J."/>
            <person name="Park H.-J."/>
            <person name="Ramirez L."/>
            <person name="Alfaro M."/>
            <person name="Sun H."/>
            <person name="Tritt A."/>
            <person name="Yoshinaga Y."/>
            <person name="Zwiers L.-H."/>
            <person name="Turgeon B."/>
            <person name="Goodwin S."/>
            <person name="Spatafora J."/>
            <person name="Crous P."/>
            <person name="Grigoriev I."/>
        </authorList>
    </citation>
    <scope>NUCLEOTIDE SEQUENCE</scope>
    <source>
        <strain evidence="1">ATCC 74209</strain>
    </source>
</reference>
<dbReference type="Proteomes" id="UP000799536">
    <property type="component" value="Unassembled WGS sequence"/>
</dbReference>
<organism evidence="1 2">
    <name type="scientific">Delitschia confertaspora ATCC 74209</name>
    <dbReference type="NCBI Taxonomy" id="1513339"/>
    <lineage>
        <taxon>Eukaryota</taxon>
        <taxon>Fungi</taxon>
        <taxon>Dikarya</taxon>
        <taxon>Ascomycota</taxon>
        <taxon>Pezizomycotina</taxon>
        <taxon>Dothideomycetes</taxon>
        <taxon>Pleosporomycetidae</taxon>
        <taxon>Pleosporales</taxon>
        <taxon>Delitschiaceae</taxon>
        <taxon>Delitschia</taxon>
    </lineage>
</organism>
<evidence type="ECO:0000313" key="1">
    <source>
        <dbReference type="EMBL" id="KAF2201226.1"/>
    </source>
</evidence>
<evidence type="ECO:0008006" key="3">
    <source>
        <dbReference type="Google" id="ProtNLM"/>
    </source>
</evidence>
<dbReference type="OrthoDB" id="3335918at2759"/>
<accession>A0A9P4JKR8</accession>
<name>A0A9P4JKR8_9PLEO</name>
<dbReference type="Pfam" id="PF04402">
    <property type="entry name" value="SIMPL"/>
    <property type="match status" value="1"/>
</dbReference>
<keyword evidence="2" id="KW-1185">Reference proteome</keyword>
<dbReference type="InterPro" id="IPR007497">
    <property type="entry name" value="SIMPL/DUF541"/>
</dbReference>
<evidence type="ECO:0000313" key="2">
    <source>
        <dbReference type="Proteomes" id="UP000799536"/>
    </source>
</evidence>
<comment type="caution">
    <text evidence="1">The sequence shown here is derived from an EMBL/GenBank/DDBJ whole genome shotgun (WGS) entry which is preliminary data.</text>
</comment>